<dbReference type="Gene3D" id="1.10.8.430">
    <property type="entry name" value="Helical domain of apoptotic protease-activating factors"/>
    <property type="match status" value="1"/>
</dbReference>
<keyword evidence="5" id="KW-0611">Plant defense</keyword>
<dbReference type="GO" id="GO:0051607">
    <property type="term" value="P:defense response to virus"/>
    <property type="evidence" value="ECO:0007669"/>
    <property type="project" value="UniProtKB-ARBA"/>
</dbReference>
<evidence type="ECO:0000256" key="5">
    <source>
        <dbReference type="ARBA" id="ARBA00022821"/>
    </source>
</evidence>
<keyword evidence="2" id="KW-0433">Leucine-rich repeat</keyword>
<evidence type="ECO:0000256" key="6">
    <source>
        <dbReference type="ARBA" id="ARBA00022840"/>
    </source>
</evidence>
<comment type="caution">
    <text evidence="10">The sequence shown here is derived from an EMBL/GenBank/DDBJ whole genome shotgun (WGS) entry which is preliminary data.</text>
</comment>
<dbReference type="InterPro" id="IPR027417">
    <property type="entry name" value="P-loop_NTPase"/>
</dbReference>
<dbReference type="Proteomes" id="UP001630127">
    <property type="component" value="Unassembled WGS sequence"/>
</dbReference>
<keyword evidence="6" id="KW-0067">ATP-binding</keyword>
<dbReference type="CDD" id="cd14798">
    <property type="entry name" value="RX-CC_like"/>
    <property type="match status" value="1"/>
</dbReference>
<dbReference type="AlphaFoldDB" id="A0ABD2Z2M1"/>
<keyword evidence="4" id="KW-0547">Nucleotide-binding</keyword>
<proteinExistence type="inferred from homology"/>
<dbReference type="Pfam" id="PF18052">
    <property type="entry name" value="Rx_N"/>
    <property type="match status" value="1"/>
</dbReference>
<dbReference type="EMBL" id="JBJUIK010000011">
    <property type="protein sequence ID" value="KAL3512590.1"/>
    <property type="molecule type" value="Genomic_DNA"/>
</dbReference>
<feature type="domain" description="Disease resistance N-terminal" evidence="8">
    <location>
        <begin position="29"/>
        <end position="114"/>
    </location>
</feature>
<evidence type="ECO:0008006" key="12">
    <source>
        <dbReference type="Google" id="ProtNLM"/>
    </source>
</evidence>
<dbReference type="Gene3D" id="1.10.10.10">
    <property type="entry name" value="Winged helix-like DNA-binding domain superfamily/Winged helix DNA-binding domain"/>
    <property type="match status" value="1"/>
</dbReference>
<keyword evidence="11" id="KW-1185">Reference proteome</keyword>
<dbReference type="FunFam" id="3.40.50.300:FF:001091">
    <property type="entry name" value="Probable disease resistance protein At1g61300"/>
    <property type="match status" value="1"/>
</dbReference>
<comment type="similarity">
    <text evidence="1">Belongs to the disease resistance NB-LRR family.</text>
</comment>
<feature type="domain" description="Disease resistance protein winged helix" evidence="9">
    <location>
        <begin position="459"/>
        <end position="533"/>
    </location>
</feature>
<dbReference type="FunFam" id="1.10.10.10:FF:000322">
    <property type="entry name" value="Probable disease resistance protein At1g63360"/>
    <property type="match status" value="1"/>
</dbReference>
<dbReference type="InterPro" id="IPR058922">
    <property type="entry name" value="WHD_DRP"/>
</dbReference>
<evidence type="ECO:0000259" key="8">
    <source>
        <dbReference type="Pfam" id="PF18052"/>
    </source>
</evidence>
<name>A0ABD2Z2M1_9GENT</name>
<dbReference type="SUPFAM" id="SSF52540">
    <property type="entry name" value="P-loop containing nucleoside triphosphate hydrolases"/>
    <property type="match status" value="1"/>
</dbReference>
<dbReference type="GO" id="GO:0005524">
    <property type="term" value="F:ATP binding"/>
    <property type="evidence" value="ECO:0007669"/>
    <property type="project" value="UniProtKB-KW"/>
</dbReference>
<evidence type="ECO:0000256" key="2">
    <source>
        <dbReference type="ARBA" id="ARBA00022614"/>
    </source>
</evidence>
<dbReference type="InterPro" id="IPR042197">
    <property type="entry name" value="Apaf_helical"/>
</dbReference>
<dbReference type="Pfam" id="PF23559">
    <property type="entry name" value="WHD_DRP"/>
    <property type="match status" value="1"/>
</dbReference>
<evidence type="ECO:0000256" key="3">
    <source>
        <dbReference type="ARBA" id="ARBA00022737"/>
    </source>
</evidence>
<dbReference type="Pfam" id="PF00931">
    <property type="entry name" value="NB-ARC"/>
    <property type="match status" value="1"/>
</dbReference>
<dbReference type="InterPro" id="IPR036388">
    <property type="entry name" value="WH-like_DNA-bd_sf"/>
</dbReference>
<dbReference type="Gene3D" id="3.40.50.300">
    <property type="entry name" value="P-loop containing nucleotide triphosphate hydrolases"/>
    <property type="match status" value="1"/>
</dbReference>
<evidence type="ECO:0000313" key="10">
    <source>
        <dbReference type="EMBL" id="KAL3512590.1"/>
    </source>
</evidence>
<sequence length="578" mass="66070">MLVYHRLSHLKLLVPPSSLKKQGKMTEAIVSAVVETLGGLLVEEAKFLSGVTDQVQEVSRELKRMQCLLRDADTITDHRDETARNWLKEIRNLTYRAEDIVEAFAVEVASKRRGRGLKKVLTRLACIFCESRSLHNLGLEIAKVRTDITNLTTSNSGQFEGESSAGGATVTNENHKWARQTYAHEVEEYFVGMEEDMRKLVSLIIDDDHKHHPIISVWGMGGLGKTTIVRKLYKHRDVQRCFQRFAWVCITQQAQVRGILQDILLQLFPEKKKEIKDLEDRELVQQLYRVQTENKCLVVLDDIWYMHDWENLVHAFPVVEGRSKILLTTRAKDVAEIGFPYELECLNDKKSWELLKVIAFSRKGVQDLNTELKLEAVGIEMVHKCGGLPLAICVLGGILKDKDSLRDWQIVNKNIDSYLSTGKGSEEGSGGGAIARVLSLSYNALPYHLKPCFLYLGNFREDEEINAEQLYLLWMAEGMILSQHQRSGETLREVAERYLSELGQRSMLEVHAHKLSSFRRFESCHLHDMMRDFCLEKGRAEEFIGVIDLRGVKNPLLNSFPAVDRLVIHTNACYRSPY</sequence>
<evidence type="ECO:0000259" key="7">
    <source>
        <dbReference type="Pfam" id="PF00931"/>
    </source>
</evidence>
<gene>
    <name evidence="10" type="ORF">ACH5RR_025307</name>
</gene>
<protein>
    <recommendedName>
        <fullName evidence="12">Disease resistance protein At1g50180</fullName>
    </recommendedName>
</protein>
<dbReference type="InterPro" id="IPR044974">
    <property type="entry name" value="Disease_R_plants"/>
</dbReference>
<dbReference type="PANTHER" id="PTHR23155">
    <property type="entry name" value="DISEASE RESISTANCE PROTEIN RP"/>
    <property type="match status" value="1"/>
</dbReference>
<accession>A0ABD2Z2M1</accession>
<evidence type="ECO:0000256" key="1">
    <source>
        <dbReference type="ARBA" id="ARBA00008894"/>
    </source>
</evidence>
<dbReference type="InterPro" id="IPR038005">
    <property type="entry name" value="RX-like_CC"/>
</dbReference>
<evidence type="ECO:0000256" key="4">
    <source>
        <dbReference type="ARBA" id="ARBA00022741"/>
    </source>
</evidence>
<feature type="domain" description="NB-ARC" evidence="7">
    <location>
        <begin position="194"/>
        <end position="362"/>
    </location>
</feature>
<dbReference type="PRINTS" id="PR00364">
    <property type="entry name" value="DISEASERSIST"/>
</dbReference>
<dbReference type="Gene3D" id="1.20.5.4130">
    <property type="match status" value="1"/>
</dbReference>
<organism evidence="10 11">
    <name type="scientific">Cinchona calisaya</name>
    <dbReference type="NCBI Taxonomy" id="153742"/>
    <lineage>
        <taxon>Eukaryota</taxon>
        <taxon>Viridiplantae</taxon>
        <taxon>Streptophyta</taxon>
        <taxon>Embryophyta</taxon>
        <taxon>Tracheophyta</taxon>
        <taxon>Spermatophyta</taxon>
        <taxon>Magnoliopsida</taxon>
        <taxon>eudicotyledons</taxon>
        <taxon>Gunneridae</taxon>
        <taxon>Pentapetalae</taxon>
        <taxon>asterids</taxon>
        <taxon>lamiids</taxon>
        <taxon>Gentianales</taxon>
        <taxon>Rubiaceae</taxon>
        <taxon>Cinchonoideae</taxon>
        <taxon>Cinchoneae</taxon>
        <taxon>Cinchona</taxon>
    </lineage>
</organism>
<evidence type="ECO:0000259" key="9">
    <source>
        <dbReference type="Pfam" id="PF23559"/>
    </source>
</evidence>
<dbReference type="InterPro" id="IPR041118">
    <property type="entry name" value="Rx_N"/>
</dbReference>
<keyword evidence="3" id="KW-0677">Repeat</keyword>
<dbReference type="InterPro" id="IPR002182">
    <property type="entry name" value="NB-ARC"/>
</dbReference>
<evidence type="ECO:0000313" key="11">
    <source>
        <dbReference type="Proteomes" id="UP001630127"/>
    </source>
</evidence>
<dbReference type="PANTHER" id="PTHR23155:SF1185">
    <property type="entry name" value="DISEASE RESISTANCE RPP8-LIKE PROTEIN 3-RELATED"/>
    <property type="match status" value="1"/>
</dbReference>
<reference evidence="10 11" key="1">
    <citation type="submission" date="2024-11" db="EMBL/GenBank/DDBJ databases">
        <title>A near-complete genome assembly of Cinchona calisaya.</title>
        <authorList>
            <person name="Lian D.C."/>
            <person name="Zhao X.W."/>
            <person name="Wei L."/>
        </authorList>
    </citation>
    <scope>NUCLEOTIDE SEQUENCE [LARGE SCALE GENOMIC DNA]</scope>
    <source>
        <tissue evidence="10">Nenye</tissue>
    </source>
</reference>